<organism evidence="1 2">
    <name type="scientific">Thermosyntropha lipolytica DSM 11003</name>
    <dbReference type="NCBI Taxonomy" id="1123382"/>
    <lineage>
        <taxon>Bacteria</taxon>
        <taxon>Bacillati</taxon>
        <taxon>Bacillota</taxon>
        <taxon>Clostridia</taxon>
        <taxon>Eubacteriales</taxon>
        <taxon>Syntrophomonadaceae</taxon>
        <taxon>Thermosyntropha</taxon>
    </lineage>
</organism>
<dbReference type="EMBL" id="FQWY01000021">
    <property type="protein sequence ID" value="SHG99034.1"/>
    <property type="molecule type" value="Genomic_DNA"/>
</dbReference>
<reference evidence="2" key="1">
    <citation type="submission" date="2016-11" db="EMBL/GenBank/DDBJ databases">
        <authorList>
            <person name="Varghese N."/>
            <person name="Submissions S."/>
        </authorList>
    </citation>
    <scope>NUCLEOTIDE SEQUENCE [LARGE SCALE GENOMIC DNA]</scope>
    <source>
        <strain evidence="2">DSM 11003</strain>
    </source>
</reference>
<evidence type="ECO:0000313" key="1">
    <source>
        <dbReference type="EMBL" id="SHG99034.1"/>
    </source>
</evidence>
<name>A0A1M5PB10_9FIRM</name>
<evidence type="ECO:0000313" key="2">
    <source>
        <dbReference type="Proteomes" id="UP000242329"/>
    </source>
</evidence>
<feature type="non-terminal residue" evidence="1">
    <location>
        <position position="54"/>
    </location>
</feature>
<protein>
    <submittedName>
        <fullName evidence="1">Uncharacterized protein</fullName>
    </submittedName>
</protein>
<dbReference type="AlphaFoldDB" id="A0A1M5PB10"/>
<keyword evidence="2" id="KW-1185">Reference proteome</keyword>
<sequence length="54" mass="6191">MIQQINPSEKVTTEVSKLFKVLKINQLLRAANIRKASGVNVQQIFEFIFLLAFL</sequence>
<proteinExistence type="predicted"/>
<dbReference type="Proteomes" id="UP000242329">
    <property type="component" value="Unassembled WGS sequence"/>
</dbReference>
<accession>A0A1M5PB10</accession>
<gene>
    <name evidence="1" type="ORF">SAMN02745221_01431</name>
</gene>